<comment type="subunit">
    <text evidence="5">Homodimer.</text>
</comment>
<evidence type="ECO:0000256" key="2">
    <source>
        <dbReference type="ARBA" id="ARBA00022793"/>
    </source>
</evidence>
<dbReference type="PRINTS" id="PR01179">
    <property type="entry name" value="ODADCRBXLASE"/>
</dbReference>
<evidence type="ECO:0000313" key="10">
    <source>
        <dbReference type="EMBL" id="RDV13613.1"/>
    </source>
</evidence>
<dbReference type="InterPro" id="IPR022657">
    <property type="entry name" value="De-COase2_CS"/>
</dbReference>
<dbReference type="GO" id="GO:0030170">
    <property type="term" value="F:pyridoxal phosphate binding"/>
    <property type="evidence" value="ECO:0007669"/>
    <property type="project" value="UniProtKB-UniRule"/>
</dbReference>
<dbReference type="Gene3D" id="2.40.37.10">
    <property type="entry name" value="Lyase, Ornithine Decarboxylase, Chain A, domain 1"/>
    <property type="match status" value="1"/>
</dbReference>
<feature type="binding site" evidence="5">
    <location>
        <position position="267"/>
    </location>
    <ligand>
        <name>substrate</name>
    </ligand>
</feature>
<comment type="similarity">
    <text evidence="5">Belongs to the Orn/Lys/Arg decarboxylase class-II family. LysA subfamily.</text>
</comment>
<dbReference type="PANTHER" id="PTHR43727:SF2">
    <property type="entry name" value="GROUP IV DECARBOXYLASE"/>
    <property type="match status" value="1"/>
</dbReference>
<accession>A0A3D8L8F6</accession>
<keyword evidence="3 5" id="KW-0663">Pyridoxal phosphate</keyword>
<dbReference type="Proteomes" id="UP000256708">
    <property type="component" value="Unassembled WGS sequence"/>
</dbReference>
<evidence type="ECO:0000256" key="4">
    <source>
        <dbReference type="ARBA" id="ARBA00023239"/>
    </source>
</evidence>
<dbReference type="PANTHER" id="PTHR43727">
    <property type="entry name" value="DIAMINOPIMELATE DECARBOXYLASE"/>
    <property type="match status" value="1"/>
</dbReference>
<reference evidence="11" key="1">
    <citation type="submission" date="2018-08" db="EMBL/GenBank/DDBJ databases">
        <authorList>
            <person name="Liu Z.-W."/>
            <person name="Du Z.-J."/>
        </authorList>
    </citation>
    <scope>NUCLEOTIDE SEQUENCE [LARGE SCALE GENOMIC DNA]</scope>
    <source>
        <strain evidence="11">H4X</strain>
    </source>
</reference>
<dbReference type="SUPFAM" id="SSF51419">
    <property type="entry name" value="PLP-binding barrel"/>
    <property type="match status" value="1"/>
</dbReference>
<dbReference type="HAMAP" id="MF_02120">
    <property type="entry name" value="LysA"/>
    <property type="match status" value="1"/>
</dbReference>
<comment type="caution">
    <text evidence="10">The sequence shown here is derived from an EMBL/GenBank/DDBJ whole genome shotgun (WGS) entry which is preliminary data.</text>
</comment>
<feature type="binding site" evidence="5">
    <location>
        <position position="333"/>
    </location>
    <ligand>
        <name>substrate</name>
    </ligand>
</feature>
<dbReference type="EC" id="4.1.1.20" evidence="5 6"/>
<proteinExistence type="inferred from homology"/>
<feature type="modified residue" description="N6-(pyridoxal phosphate)lysine" evidence="5 7">
    <location>
        <position position="47"/>
    </location>
</feature>
<keyword evidence="2 5" id="KW-0210">Decarboxylase</keyword>
<name>A0A3D8L8F6_9BACT</name>
<keyword evidence="4 5" id="KW-0456">Lyase</keyword>
<feature type="binding site" evidence="5">
    <location>
        <position position="303"/>
    </location>
    <ligand>
        <name>substrate</name>
    </ligand>
</feature>
<feature type="binding site" evidence="5">
    <location>
        <position position="226"/>
    </location>
    <ligand>
        <name>pyridoxal 5'-phosphate</name>
        <dbReference type="ChEBI" id="CHEBI:597326"/>
    </ligand>
</feature>
<keyword evidence="5 8" id="KW-0457">Lysine biosynthesis</keyword>
<dbReference type="GO" id="GO:0008836">
    <property type="term" value="F:diaminopimelate decarboxylase activity"/>
    <property type="evidence" value="ECO:0007669"/>
    <property type="project" value="UniProtKB-UniRule"/>
</dbReference>
<feature type="domain" description="Orn/DAP/Arg decarboxylase 2 N-terminal" evidence="9">
    <location>
        <begin position="26"/>
        <end position="271"/>
    </location>
</feature>
<dbReference type="EMBL" id="QRGR01000022">
    <property type="protein sequence ID" value="RDV13613.1"/>
    <property type="molecule type" value="Genomic_DNA"/>
</dbReference>
<dbReference type="FunFam" id="3.20.20.10:FF:000003">
    <property type="entry name" value="Diaminopimelate decarboxylase"/>
    <property type="match status" value="1"/>
</dbReference>
<evidence type="ECO:0000313" key="11">
    <source>
        <dbReference type="Proteomes" id="UP000256708"/>
    </source>
</evidence>
<evidence type="ECO:0000256" key="1">
    <source>
        <dbReference type="ARBA" id="ARBA00001933"/>
    </source>
</evidence>
<dbReference type="PROSITE" id="PS00879">
    <property type="entry name" value="ODR_DC_2_2"/>
    <property type="match status" value="1"/>
</dbReference>
<dbReference type="InterPro" id="IPR022644">
    <property type="entry name" value="De-COase2_N"/>
</dbReference>
<comment type="function">
    <text evidence="5">Specifically catalyzes the decarboxylation of meso-diaminopimelate (meso-DAP) to L-lysine.</text>
</comment>
<feature type="binding site" evidence="5">
    <location>
        <position position="361"/>
    </location>
    <ligand>
        <name>substrate</name>
    </ligand>
</feature>
<protein>
    <recommendedName>
        <fullName evidence="5 6">Diaminopimelate decarboxylase</fullName>
        <shortName evidence="5">DAP decarboxylase</shortName>
        <shortName evidence="5">DAPDC</shortName>
        <ecNumber evidence="5 6">4.1.1.20</ecNumber>
    </recommendedName>
</protein>
<sequence length="380" mass="42747">MLNLNLEELQQQQTPFYAYNLNLLRQTLQASKQEADKYNYHVHYALKANANAPVLDAMREFGFGADCVSGNEIKAAIENGFAPQDVVFAGVGKSDAEINYALEQDIFCFNCESSHELEVLNELAEKKGRVARIALRINPNVNANTHKYITTGLEENKFGINAWELESVLEQLKELKHLELIGIHFHIGSQITDLTVFKNLCTRVNEFQEWFLARNIQLQHINVGGGLGVDYYHPEQQPIPDFEAYFGLFNQFLELRPGQEVHFELGRALVAQCGTLISKVLYIKNGQNTNFAILDAGMTELIRPALYQSYHKIENLTSEKAEARYDVVGPICESSDCFGKAVILPETQRGDLIAIWSAGAYGEVMASAYNLRDKAKAVYL</sequence>
<dbReference type="SUPFAM" id="SSF50621">
    <property type="entry name" value="Alanine racemase C-terminal domain-like"/>
    <property type="match status" value="1"/>
</dbReference>
<dbReference type="InterPro" id="IPR029066">
    <property type="entry name" value="PLP-binding_barrel"/>
</dbReference>
<organism evidence="10 11">
    <name type="scientific">Pontibacter diazotrophicus</name>
    <dbReference type="NCBI Taxonomy" id="1400979"/>
    <lineage>
        <taxon>Bacteria</taxon>
        <taxon>Pseudomonadati</taxon>
        <taxon>Bacteroidota</taxon>
        <taxon>Cytophagia</taxon>
        <taxon>Cytophagales</taxon>
        <taxon>Hymenobacteraceae</taxon>
        <taxon>Pontibacter</taxon>
    </lineage>
</organism>
<dbReference type="PRINTS" id="PR01181">
    <property type="entry name" value="DAPDCRBXLASE"/>
</dbReference>
<dbReference type="UniPathway" id="UPA00034">
    <property type="reaction ID" value="UER00027"/>
</dbReference>
<dbReference type="NCBIfam" id="TIGR01048">
    <property type="entry name" value="lysA"/>
    <property type="match status" value="1"/>
</dbReference>
<dbReference type="PROSITE" id="PS00878">
    <property type="entry name" value="ODR_DC_2_1"/>
    <property type="match status" value="1"/>
</dbReference>
<dbReference type="InterPro" id="IPR009006">
    <property type="entry name" value="Ala_racemase/Decarboxylase_C"/>
</dbReference>
<gene>
    <name evidence="5 10" type="primary">lysA</name>
    <name evidence="10" type="ORF">DXT99_18940</name>
</gene>
<dbReference type="OrthoDB" id="9802241at2"/>
<feature type="binding site" evidence="5">
    <location>
        <begin position="264"/>
        <end position="267"/>
    </location>
    <ligand>
        <name>pyridoxal 5'-phosphate</name>
        <dbReference type="ChEBI" id="CHEBI:597326"/>
    </ligand>
</feature>
<dbReference type="RefSeq" id="WP_115567153.1">
    <property type="nucleotide sequence ID" value="NZ_QRGR01000022.1"/>
</dbReference>
<dbReference type="InterPro" id="IPR000183">
    <property type="entry name" value="Orn/DAP/Arg_de-COase"/>
</dbReference>
<evidence type="ECO:0000256" key="6">
    <source>
        <dbReference type="NCBIfam" id="TIGR01048"/>
    </source>
</evidence>
<evidence type="ECO:0000256" key="5">
    <source>
        <dbReference type="HAMAP-Rule" id="MF_02120"/>
    </source>
</evidence>
<feature type="binding site" evidence="5">
    <location>
        <position position="307"/>
    </location>
    <ligand>
        <name>substrate</name>
    </ligand>
</feature>
<dbReference type="CDD" id="cd06828">
    <property type="entry name" value="PLPDE_III_DapDC"/>
    <property type="match status" value="1"/>
</dbReference>
<comment type="pathway">
    <text evidence="5 8">Amino-acid biosynthesis; L-lysine biosynthesis via DAP pathway; L-lysine from DL-2,6-diaminopimelate: step 1/1.</text>
</comment>
<comment type="cofactor">
    <cofactor evidence="1 5 7 8">
        <name>pyridoxal 5'-phosphate</name>
        <dbReference type="ChEBI" id="CHEBI:597326"/>
    </cofactor>
</comment>
<feature type="active site" description="Proton donor" evidence="7">
    <location>
        <position position="332"/>
    </location>
</feature>
<feature type="binding site" evidence="5">
    <location>
        <position position="361"/>
    </location>
    <ligand>
        <name>pyridoxal 5'-phosphate</name>
        <dbReference type="ChEBI" id="CHEBI:597326"/>
    </ligand>
</feature>
<dbReference type="Gene3D" id="3.20.20.10">
    <property type="entry name" value="Alanine racemase"/>
    <property type="match status" value="1"/>
</dbReference>
<dbReference type="InterPro" id="IPR002986">
    <property type="entry name" value="DAP_deCOOHase_LysA"/>
</dbReference>
<dbReference type="InterPro" id="IPR022653">
    <property type="entry name" value="De-COase2_pyr-phos_BS"/>
</dbReference>
<keyword evidence="11" id="KW-1185">Reference proteome</keyword>
<keyword evidence="5" id="KW-0028">Amino-acid biosynthesis</keyword>
<dbReference type="AlphaFoldDB" id="A0A3D8L8F6"/>
<evidence type="ECO:0000256" key="3">
    <source>
        <dbReference type="ARBA" id="ARBA00022898"/>
    </source>
</evidence>
<evidence type="ECO:0000259" key="9">
    <source>
        <dbReference type="Pfam" id="PF02784"/>
    </source>
</evidence>
<evidence type="ECO:0000256" key="7">
    <source>
        <dbReference type="PIRSR" id="PIRSR600183-50"/>
    </source>
</evidence>
<dbReference type="GO" id="GO:0009089">
    <property type="term" value="P:lysine biosynthetic process via diaminopimelate"/>
    <property type="evidence" value="ECO:0007669"/>
    <property type="project" value="UniProtKB-UniRule"/>
</dbReference>
<dbReference type="Pfam" id="PF02784">
    <property type="entry name" value="Orn_Arg_deC_N"/>
    <property type="match status" value="1"/>
</dbReference>
<evidence type="ECO:0000256" key="8">
    <source>
        <dbReference type="RuleBase" id="RU003738"/>
    </source>
</evidence>
<comment type="catalytic activity">
    <reaction evidence="5 8">
        <text>meso-2,6-diaminopimelate + H(+) = L-lysine + CO2</text>
        <dbReference type="Rhea" id="RHEA:15101"/>
        <dbReference type="ChEBI" id="CHEBI:15378"/>
        <dbReference type="ChEBI" id="CHEBI:16526"/>
        <dbReference type="ChEBI" id="CHEBI:32551"/>
        <dbReference type="ChEBI" id="CHEBI:57791"/>
        <dbReference type="EC" id="4.1.1.20"/>
    </reaction>
</comment>